<gene>
    <name evidence="2" type="ORF">FPQ13_03860</name>
</gene>
<keyword evidence="1" id="KW-0812">Transmembrane</keyword>
<name>A0A556PR25_9BACI</name>
<dbReference type="EMBL" id="VMHE01000003">
    <property type="protein sequence ID" value="TSJ66840.1"/>
    <property type="molecule type" value="Genomic_DNA"/>
</dbReference>
<proteinExistence type="predicted"/>
<accession>A0A556PR25</accession>
<dbReference type="OrthoDB" id="9931247at2"/>
<keyword evidence="1" id="KW-1133">Transmembrane helix</keyword>
<organism evidence="2 3">
    <name type="scientific">Allobacillus salarius</name>
    <dbReference type="NCBI Taxonomy" id="1955272"/>
    <lineage>
        <taxon>Bacteria</taxon>
        <taxon>Bacillati</taxon>
        <taxon>Bacillota</taxon>
        <taxon>Bacilli</taxon>
        <taxon>Bacillales</taxon>
        <taxon>Bacillaceae</taxon>
        <taxon>Allobacillus</taxon>
    </lineage>
</organism>
<reference evidence="2 3" key="1">
    <citation type="submission" date="2019-07" db="EMBL/GenBank/DDBJ databases">
        <title>Allobacillus sp. nov. SKP isolated from shrimp paste of Euphausiacea.</title>
        <authorList>
            <person name="Kanchanasin P."/>
            <person name="Tanasupawat S."/>
            <person name="Shi W."/>
            <person name="Wu L."/>
            <person name="Ma J."/>
        </authorList>
    </citation>
    <scope>NUCLEOTIDE SEQUENCE [LARGE SCALE GENOMIC DNA]</scope>
    <source>
        <strain evidence="2 3">SKP4-8</strain>
    </source>
</reference>
<sequence>MMNQLIKVVSFALGAFIVSYLVAGGVERFGFDSTKWYVASIIILITLIIIFGVLSIFYGIVLKRAK</sequence>
<dbReference type="AlphaFoldDB" id="A0A556PR25"/>
<protein>
    <recommendedName>
        <fullName evidence="4">DUF3955 domain-containing protein</fullName>
    </recommendedName>
</protein>
<evidence type="ECO:0000256" key="1">
    <source>
        <dbReference type="SAM" id="Phobius"/>
    </source>
</evidence>
<feature type="transmembrane region" description="Helical" evidence="1">
    <location>
        <begin position="39"/>
        <end position="61"/>
    </location>
</feature>
<evidence type="ECO:0000313" key="2">
    <source>
        <dbReference type="EMBL" id="TSJ66840.1"/>
    </source>
</evidence>
<dbReference type="RefSeq" id="WP_144088001.1">
    <property type="nucleotide sequence ID" value="NZ_VMHE01000003.1"/>
</dbReference>
<evidence type="ECO:0008006" key="4">
    <source>
        <dbReference type="Google" id="ProtNLM"/>
    </source>
</evidence>
<dbReference type="Proteomes" id="UP000316425">
    <property type="component" value="Unassembled WGS sequence"/>
</dbReference>
<evidence type="ECO:0000313" key="3">
    <source>
        <dbReference type="Proteomes" id="UP000316425"/>
    </source>
</evidence>
<keyword evidence="1" id="KW-0472">Membrane</keyword>
<keyword evidence="3" id="KW-1185">Reference proteome</keyword>
<comment type="caution">
    <text evidence="2">The sequence shown here is derived from an EMBL/GenBank/DDBJ whole genome shotgun (WGS) entry which is preliminary data.</text>
</comment>